<proteinExistence type="predicted"/>
<dbReference type="NCBIfam" id="TIGR01200">
    <property type="entry name" value="GLPGLI"/>
    <property type="match status" value="1"/>
</dbReference>
<dbReference type="RefSeq" id="WP_083900386.1">
    <property type="nucleotide sequence ID" value="NZ_CP197400.1"/>
</dbReference>
<gene>
    <name evidence="1" type="ORF">E4P47_02535</name>
</gene>
<organism evidence="1 2">
    <name type="scientific">Porphyromonas levii</name>
    <dbReference type="NCBI Taxonomy" id="28114"/>
    <lineage>
        <taxon>Bacteria</taxon>
        <taxon>Pseudomonadati</taxon>
        <taxon>Bacteroidota</taxon>
        <taxon>Bacteroidia</taxon>
        <taxon>Bacteroidales</taxon>
        <taxon>Porphyromonadaceae</taxon>
        <taxon>Porphyromonas</taxon>
    </lineage>
</organism>
<accession>A0A4Y8WR38</accession>
<dbReference type="GeneID" id="66798156"/>
<dbReference type="Proteomes" id="UP000297225">
    <property type="component" value="Unassembled WGS sequence"/>
</dbReference>
<dbReference type="AlphaFoldDB" id="A0A4Y8WR38"/>
<dbReference type="InterPro" id="IPR005901">
    <property type="entry name" value="GLPGLI"/>
</dbReference>
<sequence length="290" mass="33003">MEVRKIIFILLLLGYSFGYGMGQVRVVGGVDLSHPTDSAKVNIYDTAAYRVYYTTYHCSDSSNCLLKESYSILLIGNKGYTQFMDYSSFRRDSMVVAAARNGEPESSFLLKAMGLKSGNVLDGILLYNPNSNEFIVQEEPPFSSRFQYVDDRADLEWTLGERDTIVSGIECKMATTHFRGRGYVAWYAPEIPLSYGPYKFGGLPGLILSIYDTKRQCEFTIAGLEPVNYYDRLYTYQEYDHETRENVHKMIRNYYADPASGIKNSGLTITMSDEDWASIKPKPYNPIELE</sequence>
<name>A0A4Y8WR38_9PORP</name>
<dbReference type="Pfam" id="PF09697">
    <property type="entry name" value="Porph_ging"/>
    <property type="match status" value="1"/>
</dbReference>
<dbReference type="OrthoDB" id="1440774at2"/>
<reference evidence="1 2" key="1">
    <citation type="submission" date="2019-03" db="EMBL/GenBank/DDBJ databases">
        <title>Porphyromonas levii Isolated from the Uterus of Dairy Cows.</title>
        <authorList>
            <person name="Francis A.M."/>
        </authorList>
    </citation>
    <scope>NUCLEOTIDE SEQUENCE [LARGE SCALE GENOMIC DNA]</scope>
    <source>
        <strain evidence="1 2">AF5678</strain>
    </source>
</reference>
<comment type="caution">
    <text evidence="1">The sequence shown here is derived from an EMBL/GenBank/DDBJ whole genome shotgun (WGS) entry which is preliminary data.</text>
</comment>
<protein>
    <submittedName>
        <fullName evidence="1">GLPGLI family protein</fullName>
    </submittedName>
</protein>
<evidence type="ECO:0000313" key="2">
    <source>
        <dbReference type="Proteomes" id="UP000297225"/>
    </source>
</evidence>
<keyword evidence="2" id="KW-1185">Reference proteome</keyword>
<evidence type="ECO:0000313" key="1">
    <source>
        <dbReference type="EMBL" id="TFH96380.1"/>
    </source>
</evidence>
<dbReference type="EMBL" id="SPNC01000022">
    <property type="protein sequence ID" value="TFH96380.1"/>
    <property type="molecule type" value="Genomic_DNA"/>
</dbReference>
<dbReference type="STRING" id="1122973.GCA_000379925_01301"/>